<proteinExistence type="predicted"/>
<protein>
    <submittedName>
        <fullName evidence="2">Uncharacterized protein</fullName>
    </submittedName>
</protein>
<name>A0A6J5CTE5_9BURK</name>
<evidence type="ECO:0000256" key="1">
    <source>
        <dbReference type="SAM" id="MobiDB-lite"/>
    </source>
</evidence>
<feature type="region of interest" description="Disordered" evidence="1">
    <location>
        <begin position="128"/>
        <end position="176"/>
    </location>
</feature>
<gene>
    <name evidence="2" type="ORF">LMG27174_07055</name>
</gene>
<evidence type="ECO:0000313" key="3">
    <source>
        <dbReference type="Proteomes" id="UP000494205"/>
    </source>
</evidence>
<sequence length="176" mass="19486">MKVSKVIVCRADRMPSSIDGKISSPFKSTSKRLPPTTGGPSSSPIERVNCGSSLPYSRSMLCSIFFSPLVRFAIISTTTSVTATVKTIRAIVGMRGPRVANIRPEPLVYERSGRRIDQCLSQRSDFRGGFRMRSSHSSDRGFDRTNGRTWPDRSMPNESGDTRAASIRRESAQYDC</sequence>
<dbReference type="AlphaFoldDB" id="A0A6J5CTE5"/>
<accession>A0A6J5CTE5</accession>
<dbReference type="Proteomes" id="UP000494205">
    <property type="component" value="Unassembled WGS sequence"/>
</dbReference>
<feature type="compositionally biased region" description="Basic and acidic residues" evidence="1">
    <location>
        <begin position="136"/>
        <end position="146"/>
    </location>
</feature>
<feature type="compositionally biased region" description="Low complexity" evidence="1">
    <location>
        <begin position="34"/>
        <end position="44"/>
    </location>
</feature>
<reference evidence="2 3" key="1">
    <citation type="submission" date="2020-04" db="EMBL/GenBank/DDBJ databases">
        <authorList>
            <person name="De Canck E."/>
        </authorList>
    </citation>
    <scope>NUCLEOTIDE SEQUENCE [LARGE SCALE GENOMIC DNA]</scope>
    <source>
        <strain evidence="2 3">LMG 27174</strain>
    </source>
</reference>
<evidence type="ECO:0000313" key="2">
    <source>
        <dbReference type="EMBL" id="CAB3743788.1"/>
    </source>
</evidence>
<dbReference type="EMBL" id="CADIJZ010000061">
    <property type="protein sequence ID" value="CAB3743788.1"/>
    <property type="molecule type" value="Genomic_DNA"/>
</dbReference>
<organism evidence="2 3">
    <name type="scientific">Paraburkholderia rhynchosiae</name>
    <dbReference type="NCBI Taxonomy" id="487049"/>
    <lineage>
        <taxon>Bacteria</taxon>
        <taxon>Pseudomonadati</taxon>
        <taxon>Pseudomonadota</taxon>
        <taxon>Betaproteobacteria</taxon>
        <taxon>Burkholderiales</taxon>
        <taxon>Burkholderiaceae</taxon>
        <taxon>Paraburkholderia</taxon>
    </lineage>
</organism>
<feature type="region of interest" description="Disordered" evidence="1">
    <location>
        <begin position="18"/>
        <end position="46"/>
    </location>
</feature>
<feature type="compositionally biased region" description="Basic and acidic residues" evidence="1">
    <location>
        <begin position="167"/>
        <end position="176"/>
    </location>
</feature>